<dbReference type="KEGG" id="rca:Rcas_2861"/>
<dbReference type="Proteomes" id="UP000000263">
    <property type="component" value="Chromosome"/>
</dbReference>
<dbReference type="HOGENOM" id="CLU_158484_11_1_0"/>
<dbReference type="PROSITE" id="PS51740">
    <property type="entry name" value="SPOVT_ABRB"/>
    <property type="match status" value="1"/>
</dbReference>
<keyword evidence="1" id="KW-0238">DNA-binding</keyword>
<dbReference type="RefSeq" id="WP_012121354.1">
    <property type="nucleotide sequence ID" value="NC_009767.1"/>
</dbReference>
<evidence type="ECO:0000259" key="2">
    <source>
        <dbReference type="PROSITE" id="PS51740"/>
    </source>
</evidence>
<organism evidence="3 4">
    <name type="scientific">Roseiflexus castenholzii (strain DSM 13941 / HLO8)</name>
    <dbReference type="NCBI Taxonomy" id="383372"/>
    <lineage>
        <taxon>Bacteria</taxon>
        <taxon>Bacillati</taxon>
        <taxon>Chloroflexota</taxon>
        <taxon>Chloroflexia</taxon>
        <taxon>Chloroflexales</taxon>
        <taxon>Roseiflexineae</taxon>
        <taxon>Roseiflexaceae</taxon>
        <taxon>Roseiflexus</taxon>
    </lineage>
</organism>
<proteinExistence type="predicted"/>
<dbReference type="SMART" id="SM00966">
    <property type="entry name" value="SpoVT_AbrB"/>
    <property type="match status" value="1"/>
</dbReference>
<accession>A7NN01</accession>
<dbReference type="Pfam" id="PF04014">
    <property type="entry name" value="MazE_antitoxin"/>
    <property type="match status" value="1"/>
</dbReference>
<gene>
    <name evidence="3" type="ordered locus">Rcas_2861</name>
</gene>
<dbReference type="EMBL" id="CP000804">
    <property type="protein sequence ID" value="ABU58930.1"/>
    <property type="molecule type" value="Genomic_DNA"/>
</dbReference>
<dbReference type="SUPFAM" id="SSF89447">
    <property type="entry name" value="AbrB/MazE/MraZ-like"/>
    <property type="match status" value="1"/>
</dbReference>
<dbReference type="Gene3D" id="2.10.260.10">
    <property type="match status" value="1"/>
</dbReference>
<dbReference type="GO" id="GO:0003677">
    <property type="term" value="F:DNA binding"/>
    <property type="evidence" value="ECO:0007669"/>
    <property type="project" value="UniProtKB-UniRule"/>
</dbReference>
<dbReference type="STRING" id="383372.Rcas_2861"/>
<evidence type="ECO:0000256" key="1">
    <source>
        <dbReference type="PROSITE-ProRule" id="PRU01076"/>
    </source>
</evidence>
<feature type="domain" description="SpoVT-AbrB" evidence="2">
    <location>
        <begin position="1"/>
        <end position="46"/>
    </location>
</feature>
<sequence>MDTATISSKYQVVIPRAIREKWNVKPGQKVRFIVYGNRLEIVPVRDLKTARGFLRGMSSDIEREEEDRA</sequence>
<keyword evidence="4" id="KW-1185">Reference proteome</keyword>
<reference evidence="3 4" key="1">
    <citation type="submission" date="2007-08" db="EMBL/GenBank/DDBJ databases">
        <title>Complete sequence of Roseiflexus castenholzii DSM 13941.</title>
        <authorList>
            <consortium name="US DOE Joint Genome Institute"/>
            <person name="Copeland A."/>
            <person name="Lucas S."/>
            <person name="Lapidus A."/>
            <person name="Barry K."/>
            <person name="Glavina del Rio T."/>
            <person name="Dalin E."/>
            <person name="Tice H."/>
            <person name="Pitluck S."/>
            <person name="Thompson L.S."/>
            <person name="Brettin T."/>
            <person name="Bruce D."/>
            <person name="Detter J.C."/>
            <person name="Han C."/>
            <person name="Tapia R."/>
            <person name="Schmutz J."/>
            <person name="Larimer F."/>
            <person name="Land M."/>
            <person name="Hauser L."/>
            <person name="Kyrpides N."/>
            <person name="Mikhailova N."/>
            <person name="Bryant D.A."/>
            <person name="Hanada S."/>
            <person name="Tsukatani Y."/>
            <person name="Richardson P."/>
        </authorList>
    </citation>
    <scope>NUCLEOTIDE SEQUENCE [LARGE SCALE GENOMIC DNA]</scope>
    <source>
        <strain evidence="4">DSM 13941 / HLO8</strain>
    </source>
</reference>
<dbReference type="InterPro" id="IPR007159">
    <property type="entry name" value="SpoVT-AbrB_dom"/>
</dbReference>
<name>A7NN01_ROSCS</name>
<dbReference type="AlphaFoldDB" id="A7NN01"/>
<dbReference type="NCBIfam" id="TIGR01439">
    <property type="entry name" value="lp_hng_hel_AbrB"/>
    <property type="match status" value="1"/>
</dbReference>
<protein>
    <submittedName>
        <fullName evidence="3">Transcriptional regulator, AbrB family</fullName>
    </submittedName>
</protein>
<dbReference type="eggNOG" id="COG2002">
    <property type="taxonomic scope" value="Bacteria"/>
</dbReference>
<dbReference type="InterPro" id="IPR037914">
    <property type="entry name" value="SpoVT-AbrB_sf"/>
</dbReference>
<dbReference type="OrthoDB" id="9811597at2"/>
<evidence type="ECO:0000313" key="3">
    <source>
        <dbReference type="EMBL" id="ABU58930.1"/>
    </source>
</evidence>
<evidence type="ECO:0000313" key="4">
    <source>
        <dbReference type="Proteomes" id="UP000000263"/>
    </source>
</evidence>